<comment type="subcellular location">
    <subcellularLocation>
        <location evidence="2 5">Secreted</location>
    </subcellularLocation>
</comment>
<dbReference type="GO" id="GO:0005576">
    <property type="term" value="C:extracellular region"/>
    <property type="evidence" value="ECO:0007669"/>
    <property type="project" value="UniProtKB-SubCell"/>
</dbReference>
<protein>
    <recommendedName>
        <fullName evidence="5">AA9 family lytic polysaccharide monooxygenase</fullName>
        <ecNumber evidence="5">1.14.99.56</ecNumber>
    </recommendedName>
    <alternativeName>
        <fullName evidence="5">Endo-beta-1,4-glucanase</fullName>
    </alternativeName>
    <alternativeName>
        <fullName evidence="5">Glycosyl hydrolase 61 family protein</fullName>
    </alternativeName>
</protein>
<dbReference type="AlphaFoldDB" id="A0A8E2JN02"/>
<reference evidence="8 9" key="1">
    <citation type="journal article" date="2016" name="Nat. Commun.">
        <title>Ectomycorrhizal ecology is imprinted in the genome of the dominant symbiotic fungus Cenococcum geophilum.</title>
        <authorList>
            <consortium name="DOE Joint Genome Institute"/>
            <person name="Peter M."/>
            <person name="Kohler A."/>
            <person name="Ohm R.A."/>
            <person name="Kuo A."/>
            <person name="Krutzmann J."/>
            <person name="Morin E."/>
            <person name="Arend M."/>
            <person name="Barry K.W."/>
            <person name="Binder M."/>
            <person name="Choi C."/>
            <person name="Clum A."/>
            <person name="Copeland A."/>
            <person name="Grisel N."/>
            <person name="Haridas S."/>
            <person name="Kipfer T."/>
            <person name="LaButti K."/>
            <person name="Lindquist E."/>
            <person name="Lipzen A."/>
            <person name="Maire R."/>
            <person name="Meier B."/>
            <person name="Mihaltcheva S."/>
            <person name="Molinier V."/>
            <person name="Murat C."/>
            <person name="Poggeler S."/>
            <person name="Quandt C.A."/>
            <person name="Sperisen C."/>
            <person name="Tritt A."/>
            <person name="Tisserant E."/>
            <person name="Crous P.W."/>
            <person name="Henrissat B."/>
            <person name="Nehls U."/>
            <person name="Egli S."/>
            <person name="Spatafora J.W."/>
            <person name="Grigoriev I.V."/>
            <person name="Martin F.M."/>
        </authorList>
    </citation>
    <scope>NUCLEOTIDE SEQUENCE [LARGE SCALE GENOMIC DNA]</scope>
    <source>
        <strain evidence="8 9">CBS 207.34</strain>
    </source>
</reference>
<dbReference type="InterPro" id="IPR005103">
    <property type="entry name" value="AA9_LPMO"/>
</dbReference>
<dbReference type="CDD" id="cd21175">
    <property type="entry name" value="LPMO_AA9"/>
    <property type="match status" value="1"/>
</dbReference>
<dbReference type="EC" id="1.14.99.56" evidence="5"/>
<evidence type="ECO:0000256" key="2">
    <source>
        <dbReference type="ARBA" id="ARBA00004613"/>
    </source>
</evidence>
<comment type="domain">
    <text evidence="5">Has a modular structure: an endo-beta-1,4-glucanase catalytic module at the N-terminus, a linker rich in serines and threonines, and a C-terminal carbohydrate-binding module (CBM).</text>
</comment>
<comment type="function">
    <text evidence="5">Lytic polysaccharide monooxygenase (LMPO) that depolymerizes crystalline and amorphous polysaccharides via the oxidation of scissile alpha- or beta-(1-4)-glycosidic bonds, yielding C1 and/or C4 oxidation products. Catalysis by LPMOs requires the reduction of the active-site copper from Cu(II) to Cu(I) by a reducing agent and H(2)O(2) or O(2) as a cosubstrate.</text>
</comment>
<dbReference type="PANTHER" id="PTHR33353:SF32">
    <property type="entry name" value="ENDO-BETA-1,4-GLUCANASE D"/>
    <property type="match status" value="1"/>
</dbReference>
<dbReference type="Gene3D" id="2.70.50.70">
    <property type="match status" value="1"/>
</dbReference>
<organism evidence="8 9">
    <name type="scientific">Glonium stellatum</name>
    <dbReference type="NCBI Taxonomy" id="574774"/>
    <lineage>
        <taxon>Eukaryota</taxon>
        <taxon>Fungi</taxon>
        <taxon>Dikarya</taxon>
        <taxon>Ascomycota</taxon>
        <taxon>Pezizomycotina</taxon>
        <taxon>Dothideomycetes</taxon>
        <taxon>Pleosporomycetidae</taxon>
        <taxon>Gloniales</taxon>
        <taxon>Gloniaceae</taxon>
        <taxon>Glonium</taxon>
    </lineage>
</organism>
<comment type="catalytic activity">
    <reaction evidence="5">
        <text>[(1-&gt;4)-beta-D-glucosyl]n+m + reduced acceptor + O2 = 4-dehydro-beta-D-glucosyl-[(1-&gt;4)-beta-D-glucosyl]n-1 + [(1-&gt;4)-beta-D-glucosyl]m + acceptor + H2O.</text>
        <dbReference type="EC" id="1.14.99.56"/>
    </reaction>
</comment>
<keyword evidence="6" id="KW-0732">Signal</keyword>
<accession>A0A8E2JN02</accession>
<dbReference type="InterPro" id="IPR049892">
    <property type="entry name" value="AA9"/>
</dbReference>
<keyword evidence="9" id="KW-1185">Reference proteome</keyword>
<name>A0A8E2JN02_9PEZI</name>
<comment type="cofactor">
    <cofactor evidence="1">
        <name>Cu(2+)</name>
        <dbReference type="ChEBI" id="CHEBI:29036"/>
    </cofactor>
</comment>
<keyword evidence="8" id="KW-0560">Oxidoreductase</keyword>
<evidence type="ECO:0000256" key="1">
    <source>
        <dbReference type="ARBA" id="ARBA00001973"/>
    </source>
</evidence>
<sequence length="454" mass="48071">MLFAKIQSVLLALAAARSVFAHTTFTTFYVDGVDQGPGVAMRMNKTPANASFPVQNLASSDMACGFDGTEGVARVQPVKDGSTLTFEFHSWANDYSKPSLDPGHKGPCAVYLKKVNSAINDTGVGDGWFKLWDDGYDEVNDEWCTDRMISNNGRMSIVLPSDLQGGYYLVRPELVALHNATKGDPQFYIGCAQIFLQSSGNLEPESTVSIPGYVKAGEESVSFNIYYNPDNKTYPVPGPAVAKLKAGAATTQKTQDEGLKPAGCILEKANWCGYEVPSYTDEAGCWASAKNCWAQDTTCWTPYSPTGGANCEIWETKCNGLNDACNAKQFTGPPNKGKDLTPTYTTIAIGLVLPTSTVAGAASSFSSQAVVAAAGVSGGGGSSGVVYSTPAGKATGAVGGYAASSSPVPTEKPGLEVTTVFETVVKTEWEYVTVYQSQGQGQKVRRGRRGGARR</sequence>
<evidence type="ECO:0000313" key="8">
    <source>
        <dbReference type="EMBL" id="OCL03194.1"/>
    </source>
</evidence>
<keyword evidence="3 5" id="KW-0964">Secreted</keyword>
<proteinExistence type="predicted"/>
<evidence type="ECO:0000259" key="7">
    <source>
        <dbReference type="Pfam" id="PF03443"/>
    </source>
</evidence>
<dbReference type="Pfam" id="PF03443">
    <property type="entry name" value="AA9"/>
    <property type="match status" value="1"/>
</dbReference>
<keyword evidence="5" id="KW-0136">Cellulose degradation</keyword>
<keyword evidence="4 5" id="KW-1015">Disulfide bond</keyword>
<dbReference type="PANTHER" id="PTHR33353">
    <property type="entry name" value="PUTATIVE (AFU_ORTHOLOGUE AFUA_1G12560)-RELATED"/>
    <property type="match status" value="1"/>
</dbReference>
<dbReference type="GO" id="GO:0008810">
    <property type="term" value="F:cellulase activity"/>
    <property type="evidence" value="ECO:0007669"/>
    <property type="project" value="UniProtKB-UniRule"/>
</dbReference>
<evidence type="ECO:0000256" key="6">
    <source>
        <dbReference type="SAM" id="SignalP"/>
    </source>
</evidence>
<dbReference type="GO" id="GO:0004497">
    <property type="term" value="F:monooxygenase activity"/>
    <property type="evidence" value="ECO:0007669"/>
    <property type="project" value="UniProtKB-KW"/>
</dbReference>
<dbReference type="OrthoDB" id="5985073at2759"/>
<evidence type="ECO:0000256" key="4">
    <source>
        <dbReference type="ARBA" id="ARBA00023157"/>
    </source>
</evidence>
<evidence type="ECO:0000313" key="9">
    <source>
        <dbReference type="Proteomes" id="UP000250140"/>
    </source>
</evidence>
<gene>
    <name evidence="8" type="ORF">AOQ84DRAFT_157615</name>
</gene>
<feature type="signal peptide" evidence="6">
    <location>
        <begin position="1"/>
        <end position="21"/>
    </location>
</feature>
<keyword evidence="5" id="KW-0624">Polysaccharide degradation</keyword>
<dbReference type="GO" id="GO:0030248">
    <property type="term" value="F:cellulose binding"/>
    <property type="evidence" value="ECO:0007669"/>
    <property type="project" value="UniProtKB-UniRule"/>
</dbReference>
<keyword evidence="8" id="KW-0503">Monooxygenase</keyword>
<dbReference type="EMBL" id="KV750793">
    <property type="protein sequence ID" value="OCL03194.1"/>
    <property type="molecule type" value="Genomic_DNA"/>
</dbReference>
<evidence type="ECO:0000256" key="5">
    <source>
        <dbReference type="RuleBase" id="RU368122"/>
    </source>
</evidence>
<evidence type="ECO:0000256" key="3">
    <source>
        <dbReference type="ARBA" id="ARBA00022525"/>
    </source>
</evidence>
<feature type="chain" id="PRO_5034798520" description="AA9 family lytic polysaccharide monooxygenase" evidence="6">
    <location>
        <begin position="22"/>
        <end position="454"/>
    </location>
</feature>
<dbReference type="Proteomes" id="UP000250140">
    <property type="component" value="Unassembled WGS sequence"/>
</dbReference>
<keyword evidence="5" id="KW-0119">Carbohydrate metabolism</keyword>
<dbReference type="GO" id="GO:0030245">
    <property type="term" value="P:cellulose catabolic process"/>
    <property type="evidence" value="ECO:0007669"/>
    <property type="project" value="UniProtKB-UniRule"/>
</dbReference>
<feature type="domain" description="Auxiliary Activity family 9 catalytic" evidence="7">
    <location>
        <begin position="22"/>
        <end position="234"/>
    </location>
</feature>